<keyword evidence="1" id="KW-0472">Membrane</keyword>
<evidence type="ECO:0000256" key="2">
    <source>
        <dbReference type="SAM" id="SignalP"/>
    </source>
</evidence>
<keyword evidence="4" id="KW-1185">Reference proteome</keyword>
<evidence type="ECO:0000313" key="4">
    <source>
        <dbReference type="Proteomes" id="UP000472276"/>
    </source>
</evidence>
<dbReference type="PANTHER" id="PTHR38706:SF2">
    <property type="match status" value="1"/>
</dbReference>
<evidence type="ECO:0000256" key="1">
    <source>
        <dbReference type="SAM" id="Phobius"/>
    </source>
</evidence>
<protein>
    <submittedName>
        <fullName evidence="3">Uncharacterized protein</fullName>
    </submittedName>
</protein>
<reference evidence="3" key="3">
    <citation type="submission" date="2025-09" db="UniProtKB">
        <authorList>
            <consortium name="Ensembl"/>
        </authorList>
    </citation>
    <scope>IDENTIFICATION</scope>
</reference>
<organism evidence="3 4">
    <name type="scientific">Oreochromis aureus</name>
    <name type="common">Israeli tilapia</name>
    <name type="synonym">Chromis aureus</name>
    <dbReference type="NCBI Taxonomy" id="47969"/>
    <lineage>
        <taxon>Eukaryota</taxon>
        <taxon>Metazoa</taxon>
        <taxon>Chordata</taxon>
        <taxon>Craniata</taxon>
        <taxon>Vertebrata</taxon>
        <taxon>Euteleostomi</taxon>
        <taxon>Actinopterygii</taxon>
        <taxon>Neopterygii</taxon>
        <taxon>Teleostei</taxon>
        <taxon>Neoteleostei</taxon>
        <taxon>Acanthomorphata</taxon>
        <taxon>Ovalentaria</taxon>
        <taxon>Cichlomorphae</taxon>
        <taxon>Cichliformes</taxon>
        <taxon>Cichlidae</taxon>
        <taxon>African cichlids</taxon>
        <taxon>Pseudocrenilabrinae</taxon>
        <taxon>Oreochromini</taxon>
        <taxon>Oreochromis</taxon>
    </lineage>
</organism>
<keyword evidence="1" id="KW-0812">Transmembrane</keyword>
<accession>A0AAZ1XJH8</accession>
<dbReference type="PANTHER" id="PTHR38706">
    <property type="entry name" value="SI:CH211-198C19.1-RELATED"/>
    <property type="match status" value="1"/>
</dbReference>
<name>A0AAZ1XJH8_OREAU</name>
<evidence type="ECO:0000313" key="3">
    <source>
        <dbReference type="Ensembl" id="ENSOABP00000068361.1"/>
    </source>
</evidence>
<reference evidence="4" key="1">
    <citation type="submission" date="2020-03" db="EMBL/GenBank/DDBJ databases">
        <title>Evolution of repeat sequences and sex chromosomes of tilapia species revealed by chromosome-level genomes.</title>
        <authorList>
            <person name="Xu L."/>
            <person name="Tao W."/>
            <person name="Wang D."/>
            <person name="Zhou Q."/>
        </authorList>
    </citation>
    <scope>NUCLEOTIDE SEQUENCE [LARGE SCALE GENOMIC DNA]</scope>
    <source>
        <strain evidence="4">Israel</strain>
    </source>
</reference>
<feature type="transmembrane region" description="Helical" evidence="1">
    <location>
        <begin position="292"/>
        <end position="313"/>
    </location>
</feature>
<dbReference type="AlphaFoldDB" id="A0AAZ1XJH8"/>
<sequence length="342" mass="39817">MKMFGRMMSCCVALLLTFSSVSAVRRALNSITDLRSVGFGQSVPEYSLCLLHWFATTVDFDNNNIILLTFDPNRGDYGSHRYRNDEQLLDPLPRGYRYYTVGNIYQDASLELPDYVVESDIEESNRARIIIRVRGRNAVRTIDQVYITQHYEPYEARGTEYDPQHTYRVTTCLLRVLRKFSLHLNNINSLALRNRVHDSQLSEIRNMWGDLACVGLLLFIVIPEKYSSHKRNNRRQPAPRNNTQSYVVVNIPESRENSDSVVLDRYNSDPWRYTSLSRRDTCNDFEKNRVQCLFCCFFLTIIFSVFLIIYSGALSHDFNLFRDGANKSNHSYVKSIFPTDMN</sequence>
<keyword evidence="2" id="KW-0732">Signal</keyword>
<dbReference type="Ensembl" id="ENSOABT00000079667.1">
    <property type="protein sequence ID" value="ENSOABP00000068361.1"/>
    <property type="gene ID" value="ENSOABG00000028221.1"/>
</dbReference>
<dbReference type="Proteomes" id="UP000472276">
    <property type="component" value="Unassembled WGS sequence"/>
</dbReference>
<proteinExistence type="predicted"/>
<reference evidence="3" key="2">
    <citation type="submission" date="2025-08" db="UniProtKB">
        <authorList>
            <consortium name="Ensembl"/>
        </authorList>
    </citation>
    <scope>IDENTIFICATION</scope>
</reference>
<feature type="chain" id="PRO_5044227417" evidence="2">
    <location>
        <begin position="24"/>
        <end position="342"/>
    </location>
</feature>
<feature type="signal peptide" evidence="2">
    <location>
        <begin position="1"/>
        <end position="23"/>
    </location>
</feature>
<keyword evidence="1" id="KW-1133">Transmembrane helix</keyword>